<dbReference type="Proteomes" id="UP000536720">
    <property type="component" value="Unassembled WGS sequence"/>
</dbReference>
<dbReference type="RefSeq" id="WP_175361511.1">
    <property type="nucleotide sequence ID" value="NZ_JABFMR010000001.1"/>
</dbReference>
<gene>
    <name evidence="2" type="ORF">HNO91_02245</name>
</gene>
<reference evidence="2 3" key="1">
    <citation type="journal article" date="2020" name="Front. Plant Sci.">
        <title>Isolation of Rhizosphere Bacteria That Improve Quality and Water Stress Tolerance in Greenhouse Ornamentals.</title>
        <authorList>
            <person name="Nordstedt N.P."/>
            <person name="Jones M.L."/>
        </authorList>
    </citation>
    <scope>NUCLEOTIDE SEQUENCE [LARGE SCALE GENOMIC DNA]</scope>
    <source>
        <strain evidence="2 3">C7D2</strain>
    </source>
</reference>
<dbReference type="EMBL" id="JABFMR010000001">
    <property type="protein sequence ID" value="NUT85224.1"/>
    <property type="molecule type" value="Genomic_DNA"/>
</dbReference>
<feature type="transmembrane region" description="Helical" evidence="1">
    <location>
        <begin position="20"/>
        <end position="39"/>
    </location>
</feature>
<protein>
    <submittedName>
        <fullName evidence="2">Uncharacterized protein</fullName>
    </submittedName>
</protein>
<comment type="caution">
    <text evidence="2">The sequence shown here is derived from an EMBL/GenBank/DDBJ whole genome shotgun (WGS) entry which is preliminary data.</text>
</comment>
<name>A0A7Y5Z1U7_9PSED</name>
<keyword evidence="1" id="KW-1133">Transmembrane helix</keyword>
<dbReference type="AlphaFoldDB" id="A0A7Y5Z1U7"/>
<keyword evidence="1" id="KW-0812">Transmembrane</keyword>
<accession>A0A7Y5Z1U7</accession>
<sequence length="239" mass="27534">MEELLELTDWLSTFLNVLNSTAISNIVAFLSAAISLVALRKTAKWRDKFKESAMSDAYKKATELWEALKSVENALKQLSPAYIGALDVTHNLPRASRYKENDVMRRTVRNTLKNAQQIRSSLIDRRIKIGYLRGEFKRLGYTASRSNNKRLDMLLDHVMHIESCIDSYVESAFDYFDDEEFCQGMRYTRLSLEPEDKTLSDLAEMIMGFKGEIYRRADIAGKLLIKTNYEVAISKLYTN</sequence>
<evidence type="ECO:0000256" key="1">
    <source>
        <dbReference type="SAM" id="Phobius"/>
    </source>
</evidence>
<evidence type="ECO:0000313" key="2">
    <source>
        <dbReference type="EMBL" id="NUT85224.1"/>
    </source>
</evidence>
<proteinExistence type="predicted"/>
<evidence type="ECO:0000313" key="3">
    <source>
        <dbReference type="Proteomes" id="UP000536720"/>
    </source>
</evidence>
<keyword evidence="1" id="KW-0472">Membrane</keyword>
<organism evidence="2 3">
    <name type="scientific">Pseudomonas corrugata</name>
    <dbReference type="NCBI Taxonomy" id="47879"/>
    <lineage>
        <taxon>Bacteria</taxon>
        <taxon>Pseudomonadati</taxon>
        <taxon>Pseudomonadota</taxon>
        <taxon>Gammaproteobacteria</taxon>
        <taxon>Pseudomonadales</taxon>
        <taxon>Pseudomonadaceae</taxon>
        <taxon>Pseudomonas</taxon>
    </lineage>
</organism>